<reference evidence="1" key="1">
    <citation type="submission" date="2020-11" db="EMBL/GenBank/DDBJ databases">
        <authorList>
            <consortium name="DOE Joint Genome Institute"/>
            <person name="Ahrendt S."/>
            <person name="Riley R."/>
            <person name="Andreopoulos W."/>
            <person name="Labutti K."/>
            <person name="Pangilinan J."/>
            <person name="Ruiz-Duenas F.J."/>
            <person name="Barrasa J.M."/>
            <person name="Sanchez-Garcia M."/>
            <person name="Camarero S."/>
            <person name="Miyauchi S."/>
            <person name="Serrano A."/>
            <person name="Linde D."/>
            <person name="Babiker R."/>
            <person name="Drula E."/>
            <person name="Ayuso-Fernandez I."/>
            <person name="Pacheco R."/>
            <person name="Padilla G."/>
            <person name="Ferreira P."/>
            <person name="Barriuso J."/>
            <person name="Kellner H."/>
            <person name="Castanera R."/>
            <person name="Alfaro M."/>
            <person name="Ramirez L."/>
            <person name="Pisabarro A.G."/>
            <person name="Kuo A."/>
            <person name="Tritt A."/>
            <person name="Lipzen A."/>
            <person name="He G."/>
            <person name="Yan M."/>
            <person name="Ng V."/>
            <person name="Cullen D."/>
            <person name="Martin F."/>
            <person name="Rosso M.-N."/>
            <person name="Henrissat B."/>
            <person name="Hibbett D."/>
            <person name="Martinez A.T."/>
            <person name="Grigoriev I.V."/>
        </authorList>
    </citation>
    <scope>NUCLEOTIDE SEQUENCE</scope>
    <source>
        <strain evidence="1">AH 40177</strain>
    </source>
</reference>
<organism evidence="1 2">
    <name type="scientific">Rhodocollybia butyracea</name>
    <dbReference type="NCBI Taxonomy" id="206335"/>
    <lineage>
        <taxon>Eukaryota</taxon>
        <taxon>Fungi</taxon>
        <taxon>Dikarya</taxon>
        <taxon>Basidiomycota</taxon>
        <taxon>Agaricomycotina</taxon>
        <taxon>Agaricomycetes</taxon>
        <taxon>Agaricomycetidae</taxon>
        <taxon>Agaricales</taxon>
        <taxon>Marasmiineae</taxon>
        <taxon>Omphalotaceae</taxon>
        <taxon>Rhodocollybia</taxon>
    </lineage>
</organism>
<dbReference type="Proteomes" id="UP000772434">
    <property type="component" value="Unassembled WGS sequence"/>
</dbReference>
<gene>
    <name evidence="1" type="ORF">BDP27DRAFT_1406821</name>
</gene>
<evidence type="ECO:0000313" key="1">
    <source>
        <dbReference type="EMBL" id="KAF9061147.1"/>
    </source>
</evidence>
<accession>A0A9P5PDF0</accession>
<dbReference type="AlphaFoldDB" id="A0A9P5PDF0"/>
<dbReference type="EMBL" id="JADNRY010000212">
    <property type="protein sequence ID" value="KAF9061147.1"/>
    <property type="molecule type" value="Genomic_DNA"/>
</dbReference>
<protein>
    <submittedName>
        <fullName evidence="1">Uncharacterized protein</fullName>
    </submittedName>
</protein>
<proteinExistence type="predicted"/>
<name>A0A9P5PDF0_9AGAR</name>
<evidence type="ECO:0000313" key="2">
    <source>
        <dbReference type="Proteomes" id="UP000772434"/>
    </source>
</evidence>
<comment type="caution">
    <text evidence="1">The sequence shown here is derived from an EMBL/GenBank/DDBJ whole genome shotgun (WGS) entry which is preliminary data.</text>
</comment>
<sequence length="186" mass="21144">MNLHASRFFDFTISVSASVLQFLHELYCKPDLAMSDTSSRVFTSIPESNYLVYSICPLLKASTASGTSYLPEMIYLANLEYLANLDEKERSEGPRSFVITVVLVFGSWKRMERQSEDWIRIRKESLPRLRSKVERYLGTYGRFGYSLAMSDTQIKPTSQLPGPVLDVMVLEIDQIIGLPLAKTIND</sequence>
<keyword evidence="2" id="KW-1185">Reference proteome</keyword>